<organism evidence="3 4">
    <name type="scientific">Pleurodeles waltl</name>
    <name type="common">Iberian ribbed newt</name>
    <dbReference type="NCBI Taxonomy" id="8319"/>
    <lineage>
        <taxon>Eukaryota</taxon>
        <taxon>Metazoa</taxon>
        <taxon>Chordata</taxon>
        <taxon>Craniata</taxon>
        <taxon>Vertebrata</taxon>
        <taxon>Euteleostomi</taxon>
        <taxon>Amphibia</taxon>
        <taxon>Batrachia</taxon>
        <taxon>Caudata</taxon>
        <taxon>Salamandroidea</taxon>
        <taxon>Salamandridae</taxon>
        <taxon>Pleurodelinae</taxon>
        <taxon>Pleurodeles</taxon>
    </lineage>
</organism>
<dbReference type="Gene3D" id="1.20.5.340">
    <property type="match status" value="1"/>
</dbReference>
<dbReference type="Proteomes" id="UP001066276">
    <property type="component" value="Chromosome 9"/>
</dbReference>
<name>A0AAV7MJM2_PLEWA</name>
<evidence type="ECO:0000313" key="3">
    <source>
        <dbReference type="EMBL" id="KAJ1103707.1"/>
    </source>
</evidence>
<evidence type="ECO:0000313" key="4">
    <source>
        <dbReference type="Proteomes" id="UP001066276"/>
    </source>
</evidence>
<proteinExistence type="predicted"/>
<accession>A0AAV7MJM2</accession>
<dbReference type="AlphaFoldDB" id="A0AAV7MJM2"/>
<protein>
    <submittedName>
        <fullName evidence="3">Uncharacterized protein</fullName>
    </submittedName>
</protein>
<keyword evidence="1" id="KW-0175">Coiled coil</keyword>
<keyword evidence="4" id="KW-1185">Reference proteome</keyword>
<gene>
    <name evidence="3" type="ORF">NDU88_001128</name>
</gene>
<feature type="coiled-coil region" evidence="1">
    <location>
        <begin position="69"/>
        <end position="124"/>
    </location>
</feature>
<sequence length="136" mass="14953">MGKTDKNQAKLQFVHRKSHSSSGDRAVAGASGGADMPSGEEPGLRQILAAMQQSLTQIDSKLDSLSFRMDRMTERLDRHVERLDQSERRISELEGGQSTMSSGQAKMGKELVALQAKVDDLEVRSLRNNLRIVGVT</sequence>
<feature type="region of interest" description="Disordered" evidence="2">
    <location>
        <begin position="1"/>
        <end position="42"/>
    </location>
</feature>
<evidence type="ECO:0000256" key="2">
    <source>
        <dbReference type="SAM" id="MobiDB-lite"/>
    </source>
</evidence>
<evidence type="ECO:0000256" key="1">
    <source>
        <dbReference type="SAM" id="Coils"/>
    </source>
</evidence>
<dbReference type="SUPFAM" id="SSF57997">
    <property type="entry name" value="Tropomyosin"/>
    <property type="match status" value="1"/>
</dbReference>
<dbReference type="EMBL" id="JANPWB010000013">
    <property type="protein sequence ID" value="KAJ1103707.1"/>
    <property type="molecule type" value="Genomic_DNA"/>
</dbReference>
<reference evidence="3" key="1">
    <citation type="journal article" date="2022" name="bioRxiv">
        <title>Sequencing and chromosome-scale assembly of the giantPleurodeles waltlgenome.</title>
        <authorList>
            <person name="Brown T."/>
            <person name="Elewa A."/>
            <person name="Iarovenko S."/>
            <person name="Subramanian E."/>
            <person name="Araus A.J."/>
            <person name="Petzold A."/>
            <person name="Susuki M."/>
            <person name="Suzuki K.-i.T."/>
            <person name="Hayashi T."/>
            <person name="Toyoda A."/>
            <person name="Oliveira C."/>
            <person name="Osipova E."/>
            <person name="Leigh N.D."/>
            <person name="Simon A."/>
            <person name="Yun M.H."/>
        </authorList>
    </citation>
    <scope>NUCLEOTIDE SEQUENCE</scope>
    <source>
        <strain evidence="3">20211129_DDA</strain>
        <tissue evidence="3">Liver</tissue>
    </source>
</reference>
<comment type="caution">
    <text evidence="3">The sequence shown here is derived from an EMBL/GenBank/DDBJ whole genome shotgun (WGS) entry which is preliminary data.</text>
</comment>